<dbReference type="InterPro" id="IPR036279">
    <property type="entry name" value="5-3_exonuclease_C_sf"/>
</dbReference>
<dbReference type="SUPFAM" id="SSF47807">
    <property type="entry name" value="5' to 3' exonuclease, C-terminal subdomain"/>
    <property type="match status" value="1"/>
</dbReference>
<dbReference type="PANTHER" id="PTHR10133">
    <property type="entry name" value="DNA POLYMERASE I"/>
    <property type="match status" value="1"/>
</dbReference>
<dbReference type="Pfam" id="PF00476">
    <property type="entry name" value="DNA_pol_A"/>
    <property type="match status" value="1"/>
</dbReference>
<dbReference type="InterPro" id="IPR018320">
    <property type="entry name" value="DNA_polymerase_1"/>
</dbReference>
<comment type="similarity">
    <text evidence="1 16">Belongs to the DNA polymerase type-A family.</text>
</comment>
<comment type="caution">
    <text evidence="20">The sequence shown here is derived from an EMBL/GenBank/DDBJ whole genome shotgun (WGS) entry which is preliminary data.</text>
</comment>
<dbReference type="Gene3D" id="3.30.70.370">
    <property type="match status" value="1"/>
</dbReference>
<dbReference type="InterPro" id="IPR029060">
    <property type="entry name" value="PIN-like_dom_sf"/>
</dbReference>
<dbReference type="CDD" id="cd09898">
    <property type="entry name" value="H3TH_53EXO"/>
    <property type="match status" value="1"/>
</dbReference>
<dbReference type="Gene3D" id="3.30.420.10">
    <property type="entry name" value="Ribonuclease H-like superfamily/Ribonuclease H"/>
    <property type="match status" value="1"/>
</dbReference>
<evidence type="ECO:0000256" key="12">
    <source>
        <dbReference type="ARBA" id="ARBA00023125"/>
    </source>
</evidence>
<dbReference type="EC" id="2.7.7.7" evidence="2 15"/>
<accession>A0A8J6M8I4</accession>
<dbReference type="PANTHER" id="PTHR10133:SF27">
    <property type="entry name" value="DNA POLYMERASE NU"/>
    <property type="match status" value="1"/>
</dbReference>
<evidence type="ECO:0000256" key="10">
    <source>
        <dbReference type="ARBA" id="ARBA00022839"/>
    </source>
</evidence>
<dbReference type="InterPro" id="IPR020045">
    <property type="entry name" value="DNA_polI_H3TH"/>
</dbReference>
<dbReference type="SMART" id="SM00482">
    <property type="entry name" value="POLAc"/>
    <property type="match status" value="1"/>
</dbReference>
<dbReference type="SUPFAM" id="SSF56672">
    <property type="entry name" value="DNA/RNA polymerases"/>
    <property type="match status" value="1"/>
</dbReference>
<comment type="catalytic activity">
    <reaction evidence="14 16">
        <text>DNA(n) + a 2'-deoxyribonucleoside 5'-triphosphate = DNA(n+1) + diphosphate</text>
        <dbReference type="Rhea" id="RHEA:22508"/>
        <dbReference type="Rhea" id="RHEA-COMP:17339"/>
        <dbReference type="Rhea" id="RHEA-COMP:17340"/>
        <dbReference type="ChEBI" id="CHEBI:33019"/>
        <dbReference type="ChEBI" id="CHEBI:61560"/>
        <dbReference type="ChEBI" id="CHEBI:173112"/>
        <dbReference type="EC" id="2.7.7.7"/>
    </reaction>
</comment>
<feature type="domain" description="5'-3' exonuclease" evidence="18">
    <location>
        <begin position="2"/>
        <end position="271"/>
    </location>
</feature>
<dbReference type="Proteomes" id="UP000628736">
    <property type="component" value="Unassembled WGS sequence"/>
</dbReference>
<keyword evidence="8 16" id="KW-0227">DNA damage</keyword>
<keyword evidence="11 16" id="KW-0239">DNA-directed DNA polymerase</keyword>
<evidence type="ECO:0000259" key="19">
    <source>
        <dbReference type="SMART" id="SM00482"/>
    </source>
</evidence>
<dbReference type="FunFam" id="1.10.150.20:FF:000002">
    <property type="entry name" value="DNA polymerase I"/>
    <property type="match status" value="1"/>
</dbReference>
<keyword evidence="10" id="KW-0269">Exonuclease</keyword>
<dbReference type="CDD" id="cd08637">
    <property type="entry name" value="DNA_pol_A_pol_I_C"/>
    <property type="match status" value="1"/>
</dbReference>
<organism evidence="20 21">
    <name type="scientific">Flintibacter hominis</name>
    <dbReference type="NCBI Taxonomy" id="2763048"/>
    <lineage>
        <taxon>Bacteria</taxon>
        <taxon>Bacillati</taxon>
        <taxon>Bacillota</taxon>
        <taxon>Clostridia</taxon>
        <taxon>Eubacteriales</taxon>
        <taxon>Flintibacter</taxon>
    </lineage>
</organism>
<dbReference type="InterPro" id="IPR001098">
    <property type="entry name" value="DNA-dir_DNA_pol_A_palm_dom"/>
</dbReference>
<dbReference type="FunFam" id="1.20.1060.10:FF:000001">
    <property type="entry name" value="DNA polymerase I"/>
    <property type="match status" value="1"/>
</dbReference>
<dbReference type="InterPro" id="IPR036397">
    <property type="entry name" value="RNaseH_sf"/>
</dbReference>
<dbReference type="CDD" id="cd06140">
    <property type="entry name" value="DNA_polA_I_Bacillus_like_exo"/>
    <property type="match status" value="1"/>
</dbReference>
<keyword evidence="21" id="KW-1185">Reference proteome</keyword>
<dbReference type="InterPro" id="IPR002562">
    <property type="entry name" value="3'-5'_exonuclease_dom"/>
</dbReference>
<evidence type="ECO:0000256" key="1">
    <source>
        <dbReference type="ARBA" id="ARBA00007705"/>
    </source>
</evidence>
<dbReference type="GO" id="GO:0003677">
    <property type="term" value="F:DNA binding"/>
    <property type="evidence" value="ECO:0007669"/>
    <property type="project" value="UniProtKB-UniRule"/>
</dbReference>
<dbReference type="AlphaFoldDB" id="A0A8J6M8I4"/>
<dbReference type="InterPro" id="IPR002298">
    <property type="entry name" value="DNA_polymerase_A"/>
</dbReference>
<dbReference type="GO" id="GO:0008408">
    <property type="term" value="F:3'-5' exonuclease activity"/>
    <property type="evidence" value="ECO:0007669"/>
    <property type="project" value="InterPro"/>
</dbReference>
<protein>
    <recommendedName>
        <fullName evidence="3 15">DNA polymerase I</fullName>
        <ecNumber evidence="2 15">2.7.7.7</ecNumber>
    </recommendedName>
</protein>
<feature type="domain" description="3'-5' exonuclease" evidence="17">
    <location>
        <begin position="317"/>
        <end position="487"/>
    </location>
</feature>
<dbReference type="NCBIfam" id="TIGR00593">
    <property type="entry name" value="pola"/>
    <property type="match status" value="1"/>
</dbReference>
<keyword evidence="12 16" id="KW-0238">DNA-binding</keyword>
<evidence type="ECO:0000256" key="14">
    <source>
        <dbReference type="ARBA" id="ARBA00049244"/>
    </source>
</evidence>
<evidence type="ECO:0000256" key="4">
    <source>
        <dbReference type="ARBA" id="ARBA00022679"/>
    </source>
</evidence>
<dbReference type="Pfam" id="PF01367">
    <property type="entry name" value="5_3_exonuc"/>
    <property type="match status" value="1"/>
</dbReference>
<keyword evidence="9" id="KW-0378">Hydrolase</keyword>
<evidence type="ECO:0000256" key="5">
    <source>
        <dbReference type="ARBA" id="ARBA00022695"/>
    </source>
</evidence>
<evidence type="ECO:0000256" key="3">
    <source>
        <dbReference type="ARBA" id="ARBA00020311"/>
    </source>
</evidence>
<evidence type="ECO:0000256" key="16">
    <source>
        <dbReference type="RuleBase" id="RU004460"/>
    </source>
</evidence>
<evidence type="ECO:0000259" key="17">
    <source>
        <dbReference type="SMART" id="SM00474"/>
    </source>
</evidence>
<keyword evidence="5 16" id="KW-0548">Nucleotidyltransferase</keyword>
<evidence type="ECO:0000256" key="11">
    <source>
        <dbReference type="ARBA" id="ARBA00022932"/>
    </source>
</evidence>
<evidence type="ECO:0000256" key="7">
    <source>
        <dbReference type="ARBA" id="ARBA00022722"/>
    </source>
</evidence>
<dbReference type="InterPro" id="IPR008918">
    <property type="entry name" value="HhH2"/>
</dbReference>
<dbReference type="RefSeq" id="WP_186852803.1">
    <property type="nucleotide sequence ID" value="NZ_JACOPO010000004.1"/>
</dbReference>
<dbReference type="Gene3D" id="1.20.1060.10">
    <property type="entry name" value="Taq DNA Polymerase, Chain T, domain 4"/>
    <property type="match status" value="1"/>
</dbReference>
<evidence type="ECO:0000256" key="15">
    <source>
        <dbReference type="NCBIfam" id="TIGR00593"/>
    </source>
</evidence>
<dbReference type="SMART" id="SM00279">
    <property type="entry name" value="HhH2"/>
    <property type="match status" value="1"/>
</dbReference>
<evidence type="ECO:0000256" key="13">
    <source>
        <dbReference type="ARBA" id="ARBA00023204"/>
    </source>
</evidence>
<dbReference type="InterPro" id="IPR019760">
    <property type="entry name" value="DNA-dir_DNA_pol_A_CS"/>
</dbReference>
<dbReference type="PROSITE" id="PS00447">
    <property type="entry name" value="DNA_POLYMERASE_A"/>
    <property type="match status" value="1"/>
</dbReference>
<evidence type="ECO:0000259" key="18">
    <source>
        <dbReference type="SMART" id="SM00475"/>
    </source>
</evidence>
<proteinExistence type="inferred from homology"/>
<comment type="subunit">
    <text evidence="16">Single-chain monomer with multiple functions.</text>
</comment>
<evidence type="ECO:0000256" key="8">
    <source>
        <dbReference type="ARBA" id="ARBA00022763"/>
    </source>
</evidence>
<dbReference type="Pfam" id="PF02739">
    <property type="entry name" value="5_3_exonuc_N"/>
    <property type="match status" value="1"/>
</dbReference>
<evidence type="ECO:0000256" key="6">
    <source>
        <dbReference type="ARBA" id="ARBA00022705"/>
    </source>
</evidence>
<dbReference type="InterPro" id="IPR043502">
    <property type="entry name" value="DNA/RNA_pol_sf"/>
</dbReference>
<dbReference type="GO" id="GO:0006261">
    <property type="term" value="P:DNA-templated DNA replication"/>
    <property type="evidence" value="ECO:0007669"/>
    <property type="project" value="UniProtKB-UniRule"/>
</dbReference>
<keyword evidence="13 16" id="KW-0234">DNA repair</keyword>
<evidence type="ECO:0000313" key="21">
    <source>
        <dbReference type="Proteomes" id="UP000628736"/>
    </source>
</evidence>
<dbReference type="Gene3D" id="1.10.150.20">
    <property type="entry name" value="5' to 3' exonuclease, C-terminal subdomain"/>
    <property type="match status" value="2"/>
</dbReference>
<keyword evidence="4 16" id="KW-0808">Transferase</keyword>
<dbReference type="GO" id="GO:0006302">
    <property type="term" value="P:double-strand break repair"/>
    <property type="evidence" value="ECO:0007669"/>
    <property type="project" value="TreeGrafter"/>
</dbReference>
<dbReference type="SMART" id="SM00475">
    <property type="entry name" value="53EXOc"/>
    <property type="match status" value="1"/>
</dbReference>
<keyword evidence="6 16" id="KW-0235">DNA replication</keyword>
<reference evidence="20" key="1">
    <citation type="submission" date="2020-08" db="EMBL/GenBank/DDBJ databases">
        <title>Genome public.</title>
        <authorList>
            <person name="Liu C."/>
            <person name="Sun Q."/>
        </authorList>
    </citation>
    <scope>NUCLEOTIDE SEQUENCE</scope>
    <source>
        <strain evidence="20">NSJ-23</strain>
    </source>
</reference>
<keyword evidence="7" id="KW-0540">Nuclease</keyword>
<dbReference type="GO" id="GO:0008409">
    <property type="term" value="F:5'-3' exonuclease activity"/>
    <property type="evidence" value="ECO:0007669"/>
    <property type="project" value="InterPro"/>
</dbReference>
<evidence type="ECO:0000256" key="2">
    <source>
        <dbReference type="ARBA" id="ARBA00012417"/>
    </source>
</evidence>
<sequence length="896" mass="98364">MKKLMVIDGNSIVNRAFYGVSQNLTTREGQPTNAIFGFLNILNKLLDDSQPDALCVTFDRAAPTFRHLAYEGYKATRKGMPDELASQLPLLKQVLGAMNIPMYELDGWEADDLIGTISVKDRAAGWETIIVTGDKDSLQLVTDTTTVKLVSTRMGRTDTRDMTPASFREEYGFDPIHIIDLKALMGDASDNIPGVKGVGEKTAMALVQLYGSIDCLYDHMPDICMAPSTPAKPGVVKKLAEGKGMARMSYDLATIHTDAPIDFDPERNLRQPPDNNALYQLFLDLEFAKLIDKYHLAAPQGEGEAQSQPGAEDSCTTEVVTTQVRLKELLALWSTKDSVDVLALPGLDVICVECRLNEKENHAALFLADKFQGHNEFLRTFFADPDIKKVTHGLKGLWRSLLAEGISPAGFVFDTEVAAYLLAPTDGSYDLEKLGLTYFSFQPAKAGDYLAEGAFGPLADPVGPAAALTSHCALIGALHGVLEKRLRELEMWDLYETIELPLCSVLAEMEAEGFLIDRGALVSFGEMLTQRIDQAQSRIYELAGEATFNINSTQQLGHVLFETLGLPPVKKTKTGWSTNAEVLDKLRGQHPIIDEILEYRQLTKLKSTYVDGLSKVIGPDGRLRTSFQNTVTATGRLSSTEPNLQNIPVRTQLGAELRKMFAAPAGRVLVDADYSQIELRLLAHMAGDSAMIDGFKSGADIHTITASQVFGVRPEEVTPSMRRSAKAVNFGIVYGISPFSLSQDIGVSVQEAKEYMDKYFAHYSGVRAYMDGVVEQAKQTGFVATLFGRRRWVPELKSSNFNTRSFGERVALNAPIQGTAADIIKLAMIRVRDRLRAEGLKGRLVLQVHDELIVECPAEEADRICSLVEEEMEGVAALSVPLLAETHAGKSWADAH</sequence>
<dbReference type="PRINTS" id="PR00868">
    <property type="entry name" value="DNAPOLI"/>
</dbReference>
<dbReference type="InterPro" id="IPR002421">
    <property type="entry name" value="5-3_exonuclease"/>
</dbReference>
<dbReference type="InterPro" id="IPR020046">
    <property type="entry name" value="5-3_exonucl_a-hlix_arch_N"/>
</dbReference>
<gene>
    <name evidence="16 20" type="primary">polA</name>
    <name evidence="20" type="ORF">H8S11_08235</name>
</gene>
<dbReference type="Gene3D" id="3.40.50.1010">
    <property type="entry name" value="5'-nuclease"/>
    <property type="match status" value="1"/>
</dbReference>
<name>A0A8J6M8I4_9FIRM</name>
<dbReference type="InterPro" id="IPR012337">
    <property type="entry name" value="RNaseH-like_sf"/>
</dbReference>
<evidence type="ECO:0000256" key="9">
    <source>
        <dbReference type="ARBA" id="ARBA00022801"/>
    </source>
</evidence>
<dbReference type="FunFam" id="1.10.150.20:FF:000003">
    <property type="entry name" value="DNA polymerase I"/>
    <property type="match status" value="1"/>
</dbReference>
<dbReference type="EMBL" id="JACOPO010000004">
    <property type="protein sequence ID" value="MBC5722797.1"/>
    <property type="molecule type" value="Genomic_DNA"/>
</dbReference>
<dbReference type="SMART" id="SM00474">
    <property type="entry name" value="35EXOc"/>
    <property type="match status" value="1"/>
</dbReference>
<dbReference type="SUPFAM" id="SSF88723">
    <property type="entry name" value="PIN domain-like"/>
    <property type="match status" value="1"/>
</dbReference>
<dbReference type="CDD" id="cd09859">
    <property type="entry name" value="PIN_53EXO"/>
    <property type="match status" value="1"/>
</dbReference>
<dbReference type="NCBIfam" id="NF004397">
    <property type="entry name" value="PRK05755.1"/>
    <property type="match status" value="1"/>
</dbReference>
<feature type="domain" description="DNA-directed DNA polymerase family A palm" evidence="19">
    <location>
        <begin position="654"/>
        <end position="860"/>
    </location>
</feature>
<dbReference type="SUPFAM" id="SSF53098">
    <property type="entry name" value="Ribonuclease H-like"/>
    <property type="match status" value="1"/>
</dbReference>
<dbReference type="GO" id="GO:0003887">
    <property type="term" value="F:DNA-directed DNA polymerase activity"/>
    <property type="evidence" value="ECO:0007669"/>
    <property type="project" value="UniProtKB-UniRule"/>
</dbReference>
<evidence type="ECO:0000313" key="20">
    <source>
        <dbReference type="EMBL" id="MBC5722797.1"/>
    </source>
</evidence>